<gene>
    <name evidence="6" type="ORF">U27_03784</name>
</gene>
<dbReference type="GO" id="GO:0030313">
    <property type="term" value="C:cell envelope"/>
    <property type="evidence" value="ECO:0007669"/>
    <property type="project" value="UniProtKB-SubCell"/>
</dbReference>
<protein>
    <recommendedName>
        <fullName evidence="5">Periplasmic binding protein domain-containing protein</fullName>
    </recommendedName>
</protein>
<feature type="signal peptide" evidence="4">
    <location>
        <begin position="1"/>
        <end position="27"/>
    </location>
</feature>
<dbReference type="EMBL" id="DF820465">
    <property type="protein sequence ID" value="GAK56820.1"/>
    <property type="molecule type" value="Genomic_DNA"/>
</dbReference>
<evidence type="ECO:0000313" key="7">
    <source>
        <dbReference type="Proteomes" id="UP000030661"/>
    </source>
</evidence>
<evidence type="ECO:0000313" key="6">
    <source>
        <dbReference type="EMBL" id="GAK56820.1"/>
    </source>
</evidence>
<evidence type="ECO:0000259" key="5">
    <source>
        <dbReference type="Pfam" id="PF13407"/>
    </source>
</evidence>
<name>A0A081BWW5_VECG1</name>
<feature type="chain" id="PRO_5001755376" description="Periplasmic binding protein domain-containing protein" evidence="4">
    <location>
        <begin position="28"/>
        <end position="198"/>
    </location>
</feature>
<dbReference type="SUPFAM" id="SSF53822">
    <property type="entry name" value="Periplasmic binding protein-like I"/>
    <property type="match status" value="1"/>
</dbReference>
<sequence length="198" mass="21500">MRRMGLFVSIMIVLMVAFTGVVPQAMAEDDGFVVGISNSTYGNLWREKHIEETVAVAESYIERGMLSGYTVQQAGPDVQTQIQQIRNMINEGVDMILINPASATGLTGVIEEAAEVGIPCIVMDTELIGEDRELALSVATDKFYEAYNSMKYVTEAIGGKGKVVLLLGIAGDQPTLKRHEGAKAVLEEFPDLELLTTV</sequence>
<dbReference type="Proteomes" id="UP000030661">
    <property type="component" value="Unassembled WGS sequence"/>
</dbReference>
<dbReference type="Gene3D" id="3.40.50.2300">
    <property type="match status" value="2"/>
</dbReference>
<evidence type="ECO:0000256" key="3">
    <source>
        <dbReference type="ARBA" id="ARBA00022729"/>
    </source>
</evidence>
<dbReference type="PANTHER" id="PTHR46847:SF1">
    <property type="entry name" value="D-ALLOSE-BINDING PERIPLASMIC PROTEIN-RELATED"/>
    <property type="match status" value="1"/>
</dbReference>
<evidence type="ECO:0000256" key="4">
    <source>
        <dbReference type="SAM" id="SignalP"/>
    </source>
</evidence>
<dbReference type="HOGENOM" id="CLU_1375842_0_0_0"/>
<dbReference type="InterPro" id="IPR025997">
    <property type="entry name" value="SBP_2_dom"/>
</dbReference>
<proteinExistence type="inferred from homology"/>
<dbReference type="STRING" id="1499967.U27_03784"/>
<dbReference type="Pfam" id="PF13407">
    <property type="entry name" value="Peripla_BP_4"/>
    <property type="match status" value="1"/>
</dbReference>
<organism evidence="6">
    <name type="scientific">Vecturithrix granuli</name>
    <dbReference type="NCBI Taxonomy" id="1499967"/>
    <lineage>
        <taxon>Bacteria</taxon>
        <taxon>Candidatus Moduliflexota</taxon>
        <taxon>Candidatus Vecturitrichia</taxon>
        <taxon>Candidatus Vecturitrichales</taxon>
        <taxon>Candidatus Vecturitrichaceae</taxon>
        <taxon>Candidatus Vecturithrix</taxon>
    </lineage>
</organism>
<evidence type="ECO:0000256" key="2">
    <source>
        <dbReference type="ARBA" id="ARBA00007639"/>
    </source>
</evidence>
<dbReference type="eggNOG" id="COG1879">
    <property type="taxonomic scope" value="Bacteria"/>
</dbReference>
<dbReference type="AlphaFoldDB" id="A0A081BWW5"/>
<comment type="subcellular location">
    <subcellularLocation>
        <location evidence="1">Cell envelope</location>
    </subcellularLocation>
</comment>
<keyword evidence="3 4" id="KW-0732">Signal</keyword>
<dbReference type="PANTHER" id="PTHR46847">
    <property type="entry name" value="D-ALLOSE-BINDING PERIPLASMIC PROTEIN-RELATED"/>
    <property type="match status" value="1"/>
</dbReference>
<comment type="similarity">
    <text evidence="2">Belongs to the bacterial solute-binding protein 2 family.</text>
</comment>
<dbReference type="GO" id="GO:0030246">
    <property type="term" value="F:carbohydrate binding"/>
    <property type="evidence" value="ECO:0007669"/>
    <property type="project" value="UniProtKB-ARBA"/>
</dbReference>
<evidence type="ECO:0000256" key="1">
    <source>
        <dbReference type="ARBA" id="ARBA00004196"/>
    </source>
</evidence>
<dbReference type="InterPro" id="IPR028082">
    <property type="entry name" value="Peripla_BP_I"/>
</dbReference>
<keyword evidence="7" id="KW-1185">Reference proteome</keyword>
<accession>A0A081BWW5</accession>
<feature type="domain" description="Periplasmic binding protein" evidence="5">
    <location>
        <begin position="34"/>
        <end position="196"/>
    </location>
</feature>
<reference evidence="6" key="1">
    <citation type="journal article" date="2015" name="PeerJ">
        <title>First genomic representation of candidate bacterial phylum KSB3 points to enhanced environmental sensing as a trigger of wastewater bulking.</title>
        <authorList>
            <person name="Sekiguchi Y."/>
            <person name="Ohashi A."/>
            <person name="Parks D.H."/>
            <person name="Yamauchi T."/>
            <person name="Tyson G.W."/>
            <person name="Hugenholtz P."/>
        </authorList>
    </citation>
    <scope>NUCLEOTIDE SEQUENCE [LARGE SCALE GENOMIC DNA]</scope>
</reference>